<evidence type="ECO:0000313" key="1">
    <source>
        <dbReference type="EMBL" id="VDO57134.1"/>
    </source>
</evidence>
<dbReference type="AlphaFoldDB" id="A0A3P7XDV6"/>
<evidence type="ECO:0000313" key="2">
    <source>
        <dbReference type="Proteomes" id="UP000267606"/>
    </source>
</evidence>
<gene>
    <name evidence="1" type="ORF">OFLC_LOCUS8735</name>
</gene>
<sequence>MIIQFFIHEKNVFVAERIRDAIIIGRSVGVFRGWKIACIIDEDSIGDGSEVNFSTEGIEFKGDVHNLLFSMEREFCELHLKFNDSKQTNVSFNSDNRMKKHALSYQQAAKATEEIKISDTNKLSQMTDQSALSFSSNTDNYETKEMNYHQKLIQQYINATSSLQCLNISNWDARANDILRFNCAQLLPLDAQCPFSSSRTPENQYIMCCCGHRSFCNYNVCLTF</sequence>
<dbReference type="Proteomes" id="UP000267606">
    <property type="component" value="Unassembled WGS sequence"/>
</dbReference>
<proteinExistence type="predicted"/>
<accession>A0A3P7XDV6</accession>
<name>A0A3P7XDV6_9BILA</name>
<protein>
    <submittedName>
        <fullName evidence="1">Uncharacterized protein</fullName>
    </submittedName>
</protein>
<organism evidence="1 2">
    <name type="scientific">Onchocerca flexuosa</name>
    <dbReference type="NCBI Taxonomy" id="387005"/>
    <lineage>
        <taxon>Eukaryota</taxon>
        <taxon>Metazoa</taxon>
        <taxon>Ecdysozoa</taxon>
        <taxon>Nematoda</taxon>
        <taxon>Chromadorea</taxon>
        <taxon>Rhabditida</taxon>
        <taxon>Spirurina</taxon>
        <taxon>Spiruromorpha</taxon>
        <taxon>Filarioidea</taxon>
        <taxon>Onchocercidae</taxon>
        <taxon>Onchocerca</taxon>
    </lineage>
</organism>
<dbReference type="EMBL" id="UZAJ01010114">
    <property type="protein sequence ID" value="VDO57134.1"/>
    <property type="molecule type" value="Genomic_DNA"/>
</dbReference>
<keyword evidence="2" id="KW-1185">Reference proteome</keyword>
<reference evidence="1 2" key="1">
    <citation type="submission" date="2018-11" db="EMBL/GenBank/DDBJ databases">
        <authorList>
            <consortium name="Pathogen Informatics"/>
        </authorList>
    </citation>
    <scope>NUCLEOTIDE SEQUENCE [LARGE SCALE GENOMIC DNA]</scope>
</reference>